<proteinExistence type="predicted"/>
<keyword evidence="1" id="KW-0805">Transcription regulation</keyword>
<dbReference type="GO" id="GO:0003700">
    <property type="term" value="F:DNA-binding transcription factor activity"/>
    <property type="evidence" value="ECO:0007669"/>
    <property type="project" value="TreeGrafter"/>
</dbReference>
<organism evidence="5">
    <name type="scientific">marine sediment metagenome</name>
    <dbReference type="NCBI Taxonomy" id="412755"/>
    <lineage>
        <taxon>unclassified sequences</taxon>
        <taxon>metagenomes</taxon>
        <taxon>ecological metagenomes</taxon>
    </lineage>
</organism>
<dbReference type="InterPro" id="IPR036271">
    <property type="entry name" value="Tet_transcr_reg_TetR-rel_C_sf"/>
</dbReference>
<dbReference type="PANTHER" id="PTHR30055:SF234">
    <property type="entry name" value="HTH-TYPE TRANSCRIPTIONAL REGULATOR BETI"/>
    <property type="match status" value="1"/>
</dbReference>
<feature type="domain" description="HTH tetR-type" evidence="4">
    <location>
        <begin position="22"/>
        <end position="82"/>
    </location>
</feature>
<dbReference type="InterPro" id="IPR041586">
    <property type="entry name" value="PsrA_TetR_C"/>
</dbReference>
<dbReference type="EMBL" id="LAZR01000988">
    <property type="protein sequence ID" value="KKN53103.1"/>
    <property type="molecule type" value="Genomic_DNA"/>
</dbReference>
<evidence type="ECO:0000259" key="4">
    <source>
        <dbReference type="PROSITE" id="PS50977"/>
    </source>
</evidence>
<evidence type="ECO:0000313" key="5">
    <source>
        <dbReference type="EMBL" id="KKN53103.1"/>
    </source>
</evidence>
<dbReference type="InterPro" id="IPR009057">
    <property type="entry name" value="Homeodomain-like_sf"/>
</dbReference>
<dbReference type="PROSITE" id="PS50977">
    <property type="entry name" value="HTH_TETR_2"/>
    <property type="match status" value="1"/>
</dbReference>
<reference evidence="5" key="1">
    <citation type="journal article" date="2015" name="Nature">
        <title>Complex archaea that bridge the gap between prokaryotes and eukaryotes.</title>
        <authorList>
            <person name="Spang A."/>
            <person name="Saw J.H."/>
            <person name="Jorgensen S.L."/>
            <person name="Zaremba-Niedzwiedzka K."/>
            <person name="Martijn J."/>
            <person name="Lind A.E."/>
            <person name="van Eijk R."/>
            <person name="Schleper C."/>
            <person name="Guy L."/>
            <person name="Ettema T.J."/>
        </authorList>
    </citation>
    <scope>NUCLEOTIDE SEQUENCE</scope>
</reference>
<dbReference type="AlphaFoldDB" id="A0A0F9UHM6"/>
<accession>A0A0F9UHM6</accession>
<gene>
    <name evidence="5" type="ORF">LCGC14_0605740</name>
</gene>
<evidence type="ECO:0000256" key="1">
    <source>
        <dbReference type="ARBA" id="ARBA00023015"/>
    </source>
</evidence>
<dbReference type="SUPFAM" id="SSF48498">
    <property type="entry name" value="Tetracyclin repressor-like, C-terminal domain"/>
    <property type="match status" value="1"/>
</dbReference>
<protein>
    <recommendedName>
        <fullName evidence="4">HTH tetR-type domain-containing protein</fullName>
    </recommendedName>
</protein>
<name>A0A0F9UHM6_9ZZZZ</name>
<keyword evidence="3" id="KW-0804">Transcription</keyword>
<keyword evidence="2" id="KW-0238">DNA-binding</keyword>
<dbReference type="SUPFAM" id="SSF46689">
    <property type="entry name" value="Homeodomain-like"/>
    <property type="match status" value="1"/>
</dbReference>
<dbReference type="PANTHER" id="PTHR30055">
    <property type="entry name" value="HTH-TYPE TRANSCRIPTIONAL REGULATOR RUTR"/>
    <property type="match status" value="1"/>
</dbReference>
<evidence type="ECO:0000256" key="2">
    <source>
        <dbReference type="ARBA" id="ARBA00023125"/>
    </source>
</evidence>
<sequence>MIESDDQTGFVPSSDGRIARGEITREKVLDAAERCFAMTGFDAVTVRQIAREAKVTLGVVGFHGGNKEALFLTVLKRRVETLNTLRLERLDELKTQGEPTIESLVSAYVTPYLEIASRGDPQWRAYAMLIARIVSDDRYYLEMGPLYDPVARVYLAELAKLRPDAAPQLLAASLTLTVSAMISIVASQARIAGLSDKAAPDLPLAYKEVLIDFCAGGILRALEPK</sequence>
<dbReference type="Pfam" id="PF17939">
    <property type="entry name" value="TetR_C_30"/>
    <property type="match status" value="1"/>
</dbReference>
<dbReference type="InterPro" id="IPR001647">
    <property type="entry name" value="HTH_TetR"/>
</dbReference>
<dbReference type="Gene3D" id="1.10.357.10">
    <property type="entry name" value="Tetracycline Repressor, domain 2"/>
    <property type="match status" value="1"/>
</dbReference>
<dbReference type="Pfam" id="PF00440">
    <property type="entry name" value="TetR_N"/>
    <property type="match status" value="1"/>
</dbReference>
<evidence type="ECO:0000256" key="3">
    <source>
        <dbReference type="ARBA" id="ARBA00023163"/>
    </source>
</evidence>
<comment type="caution">
    <text evidence="5">The sequence shown here is derived from an EMBL/GenBank/DDBJ whole genome shotgun (WGS) entry which is preliminary data.</text>
</comment>
<dbReference type="GO" id="GO:0000976">
    <property type="term" value="F:transcription cis-regulatory region binding"/>
    <property type="evidence" value="ECO:0007669"/>
    <property type="project" value="TreeGrafter"/>
</dbReference>
<dbReference type="InterPro" id="IPR050109">
    <property type="entry name" value="HTH-type_TetR-like_transc_reg"/>
</dbReference>